<accession>A0A067N2T5</accession>
<evidence type="ECO:0000313" key="1">
    <source>
        <dbReference type="EMBL" id="KDQ21265.1"/>
    </source>
</evidence>
<sequence length="256" mass="28631">MSTLHGLPVELLYHIHLFALSPHLPCVSRRLHAIFSATPPTIRARYIVALQRNSTTAQIGLAQLVTRALCFPMCKIEVVQALHRIAEPRPRPTDDLPYAGMNPPRVILPKCIFRSLSPTSPSDPLPLLHHLSNQPCYKLDVNHHSGYALTKAVYATNYPIIRFLLQHGAHPQLKDCMAIRIAINKRSLELVKMLVERDDESPTLGKRRRLADRVVITKELVAEAIRVDARDIVNYFVKEKGCAPGISALKTPTSPS</sequence>
<dbReference type="HOGENOM" id="CLU_063486_0_0_1"/>
<dbReference type="SUPFAM" id="SSF48403">
    <property type="entry name" value="Ankyrin repeat"/>
    <property type="match status" value="1"/>
</dbReference>
<dbReference type="Proteomes" id="UP000027195">
    <property type="component" value="Unassembled WGS sequence"/>
</dbReference>
<reference evidence="2" key="1">
    <citation type="journal article" date="2014" name="Proc. Natl. Acad. Sci. U.S.A.">
        <title>Extensive sampling of basidiomycete genomes demonstrates inadequacy of the white-rot/brown-rot paradigm for wood decay fungi.</title>
        <authorList>
            <person name="Riley R."/>
            <person name="Salamov A.A."/>
            <person name="Brown D.W."/>
            <person name="Nagy L.G."/>
            <person name="Floudas D."/>
            <person name="Held B.W."/>
            <person name="Levasseur A."/>
            <person name="Lombard V."/>
            <person name="Morin E."/>
            <person name="Otillar R."/>
            <person name="Lindquist E.A."/>
            <person name="Sun H."/>
            <person name="LaButti K.M."/>
            <person name="Schmutz J."/>
            <person name="Jabbour D."/>
            <person name="Luo H."/>
            <person name="Baker S.E."/>
            <person name="Pisabarro A.G."/>
            <person name="Walton J.D."/>
            <person name="Blanchette R.A."/>
            <person name="Henrissat B."/>
            <person name="Martin F."/>
            <person name="Cullen D."/>
            <person name="Hibbett D.S."/>
            <person name="Grigoriev I.V."/>
        </authorList>
    </citation>
    <scope>NUCLEOTIDE SEQUENCE [LARGE SCALE GENOMIC DNA]</scope>
    <source>
        <strain evidence="2">FD-172 SS1</strain>
    </source>
</reference>
<proteinExistence type="predicted"/>
<dbReference type="InParanoid" id="A0A067N2T5"/>
<dbReference type="InterPro" id="IPR036770">
    <property type="entry name" value="Ankyrin_rpt-contain_sf"/>
</dbReference>
<gene>
    <name evidence="1" type="ORF">BOTBODRAFT_61004</name>
</gene>
<keyword evidence="2" id="KW-1185">Reference proteome</keyword>
<dbReference type="Gene3D" id="1.25.40.20">
    <property type="entry name" value="Ankyrin repeat-containing domain"/>
    <property type="match status" value="1"/>
</dbReference>
<dbReference type="AlphaFoldDB" id="A0A067N2T5"/>
<protein>
    <submittedName>
        <fullName evidence="1">Uncharacterized protein</fullName>
    </submittedName>
</protein>
<dbReference type="OrthoDB" id="539213at2759"/>
<organism evidence="1 2">
    <name type="scientific">Botryobasidium botryosum (strain FD-172 SS1)</name>
    <dbReference type="NCBI Taxonomy" id="930990"/>
    <lineage>
        <taxon>Eukaryota</taxon>
        <taxon>Fungi</taxon>
        <taxon>Dikarya</taxon>
        <taxon>Basidiomycota</taxon>
        <taxon>Agaricomycotina</taxon>
        <taxon>Agaricomycetes</taxon>
        <taxon>Cantharellales</taxon>
        <taxon>Botryobasidiaceae</taxon>
        <taxon>Botryobasidium</taxon>
    </lineage>
</organism>
<dbReference type="STRING" id="930990.A0A067N2T5"/>
<dbReference type="EMBL" id="KL198016">
    <property type="protein sequence ID" value="KDQ21265.1"/>
    <property type="molecule type" value="Genomic_DNA"/>
</dbReference>
<evidence type="ECO:0000313" key="2">
    <source>
        <dbReference type="Proteomes" id="UP000027195"/>
    </source>
</evidence>
<name>A0A067N2T5_BOTB1</name>